<accession>A0A1G6SUL9</accession>
<dbReference type="RefSeq" id="WP_091367411.1">
    <property type="nucleotide sequence ID" value="NZ_FMZF01000006.1"/>
</dbReference>
<evidence type="ECO:0000256" key="2">
    <source>
        <dbReference type="SAM" id="MobiDB-lite"/>
    </source>
</evidence>
<dbReference type="Proteomes" id="UP000199416">
    <property type="component" value="Unassembled WGS sequence"/>
</dbReference>
<organism evidence="3 4">
    <name type="scientific">Geodermatophilus telluris</name>
    <dbReference type="NCBI Taxonomy" id="1190417"/>
    <lineage>
        <taxon>Bacteria</taxon>
        <taxon>Bacillati</taxon>
        <taxon>Actinomycetota</taxon>
        <taxon>Actinomycetes</taxon>
        <taxon>Geodermatophilales</taxon>
        <taxon>Geodermatophilaceae</taxon>
        <taxon>Geodermatophilus</taxon>
    </lineage>
</organism>
<dbReference type="STRING" id="1190417.SAMN05660690_3632"/>
<feature type="coiled-coil region" evidence="1">
    <location>
        <begin position="34"/>
        <end position="61"/>
    </location>
</feature>
<evidence type="ECO:0000313" key="3">
    <source>
        <dbReference type="EMBL" id="SDD20562.1"/>
    </source>
</evidence>
<keyword evidence="4" id="KW-1185">Reference proteome</keyword>
<keyword evidence="1" id="KW-0175">Coiled coil</keyword>
<dbReference type="GO" id="GO:0055070">
    <property type="term" value="P:copper ion homeostasis"/>
    <property type="evidence" value="ECO:0007669"/>
    <property type="project" value="InterPro"/>
</dbReference>
<evidence type="ECO:0000256" key="1">
    <source>
        <dbReference type="SAM" id="Coils"/>
    </source>
</evidence>
<name>A0A1G6SUL9_9ACTN</name>
<evidence type="ECO:0000313" key="4">
    <source>
        <dbReference type="Proteomes" id="UP000199416"/>
    </source>
</evidence>
<dbReference type="Pfam" id="PF11382">
    <property type="entry name" value="MctB"/>
    <property type="match status" value="1"/>
</dbReference>
<feature type="compositionally biased region" description="Pro residues" evidence="2">
    <location>
        <begin position="308"/>
        <end position="317"/>
    </location>
</feature>
<gene>
    <name evidence="3" type="ORF">SAMN05660690_3632</name>
</gene>
<dbReference type="InterPro" id="IPR021522">
    <property type="entry name" value="MctB"/>
</dbReference>
<protein>
    <submittedName>
        <fullName evidence="3">Copper transport outer membrane protein, MctB</fullName>
    </submittedName>
</protein>
<dbReference type="EMBL" id="FMZF01000006">
    <property type="protein sequence ID" value="SDD20562.1"/>
    <property type="molecule type" value="Genomic_DNA"/>
</dbReference>
<reference evidence="4" key="1">
    <citation type="submission" date="2016-10" db="EMBL/GenBank/DDBJ databases">
        <authorList>
            <person name="Varghese N."/>
            <person name="Submissions S."/>
        </authorList>
    </citation>
    <scope>NUCLEOTIDE SEQUENCE [LARGE SCALE GENOMIC DNA]</scope>
    <source>
        <strain evidence="4">DSM 45421</strain>
    </source>
</reference>
<feature type="region of interest" description="Disordered" evidence="2">
    <location>
        <begin position="291"/>
        <end position="317"/>
    </location>
</feature>
<dbReference type="GO" id="GO:0016020">
    <property type="term" value="C:membrane"/>
    <property type="evidence" value="ECO:0007669"/>
    <property type="project" value="InterPro"/>
</dbReference>
<dbReference type="AlphaFoldDB" id="A0A1G6SUL9"/>
<dbReference type="OrthoDB" id="4350157at2"/>
<sequence length="317" mass="31742">MIDFRYHLVSLIAVFLAIALGLVIGATQLSGPLLDNLQGQVASLQEDKRALEDQTQGLQAQADTSNAFESAVAPALVAGTLTDREVLLVRASEEVTTDTVEEVTAMVTEAGGTVAGQVTLEPEYGDPASEPGLQSYVTGPGRPTSVTLPETDDTGQLVGALLAQVLMVPADPAAPAPDTAAISTVFAGLTALDVLTQDSASVTPADFAVVLTAGAPDGENAADRTDTVLDLVRALDSAGSGAVVAGDSASAGEDGLVGVIRADPEVSAAVSTVDNVGSPAGQISTVLALGREGEGTSGKYGTGEDTQPVPPVPAATP</sequence>
<proteinExistence type="predicted"/>